<dbReference type="RefSeq" id="WP_082887370.1">
    <property type="nucleotide sequence ID" value="NZ_FKBS01000025.1"/>
</dbReference>
<sequence>MRKPTELRAWLTAANPLLAANPDRLSIFVDGGAVVCTGAASLSHEYRYTLNLIVQDYTGAPAAVVLPILAWLRTEQPEQFENPALRERMLQLDVELLQNDAVDLSIQLQLTERVIVQADPQTGKLAARHVGEPPHPDLPPDDGEWRVTLDGELIATFPFKGYRPQL</sequence>
<dbReference type="Pfam" id="PF06891">
    <property type="entry name" value="P2_Phage_GpR"/>
    <property type="match status" value="1"/>
</dbReference>
<gene>
    <name evidence="1" type="ORF">SAMEA1982600_03810</name>
</gene>
<dbReference type="AlphaFoldDB" id="A0A157QNL0"/>
<reference evidence="1 2" key="1">
    <citation type="submission" date="2016-03" db="EMBL/GenBank/DDBJ databases">
        <authorList>
            <consortium name="Pathogen Informatics"/>
        </authorList>
    </citation>
    <scope>NUCLEOTIDE SEQUENCE [LARGE SCALE GENOMIC DNA]</scope>
    <source>
        <strain evidence="1 2">NCTC13364</strain>
    </source>
</reference>
<dbReference type="EMBL" id="FKBS01000025">
    <property type="protein sequence ID" value="SAI47443.1"/>
    <property type="molecule type" value="Genomic_DNA"/>
</dbReference>
<dbReference type="OrthoDB" id="8564199at2"/>
<protein>
    <submittedName>
        <fullName evidence="1">p2 phage tail completion protein R (GpR)</fullName>
    </submittedName>
</protein>
<organism evidence="1 2">
    <name type="scientific">Bordetella ansorpii</name>
    <dbReference type="NCBI Taxonomy" id="288768"/>
    <lineage>
        <taxon>Bacteria</taxon>
        <taxon>Pseudomonadati</taxon>
        <taxon>Pseudomonadota</taxon>
        <taxon>Betaproteobacteria</taxon>
        <taxon>Burkholderiales</taxon>
        <taxon>Alcaligenaceae</taxon>
        <taxon>Bordetella</taxon>
    </lineage>
</organism>
<evidence type="ECO:0000313" key="1">
    <source>
        <dbReference type="EMBL" id="SAI47443.1"/>
    </source>
</evidence>
<dbReference type="InterPro" id="IPR009678">
    <property type="entry name" value="Phage_tail_completion_R"/>
</dbReference>
<name>A0A157QNL0_9BORD</name>
<evidence type="ECO:0000313" key="2">
    <source>
        <dbReference type="Proteomes" id="UP000077037"/>
    </source>
</evidence>
<dbReference type="Proteomes" id="UP000077037">
    <property type="component" value="Unassembled WGS sequence"/>
</dbReference>
<accession>A0A157QNL0</accession>
<proteinExistence type="predicted"/>